<dbReference type="RefSeq" id="XP_017781563.1">
    <property type="nucleotide sequence ID" value="XM_017926074.1"/>
</dbReference>
<feature type="compositionally biased region" description="Polar residues" evidence="1">
    <location>
        <begin position="103"/>
        <end position="113"/>
    </location>
</feature>
<feature type="region of interest" description="Disordered" evidence="1">
    <location>
        <begin position="55"/>
        <end position="185"/>
    </location>
</feature>
<feature type="transmembrane region" description="Helical" evidence="2">
    <location>
        <begin position="6"/>
        <end position="29"/>
    </location>
</feature>
<evidence type="ECO:0000256" key="1">
    <source>
        <dbReference type="SAM" id="MobiDB-lite"/>
    </source>
</evidence>
<dbReference type="Proteomes" id="UP000695000">
    <property type="component" value="Unplaced"/>
</dbReference>
<reference evidence="4" key="1">
    <citation type="submission" date="2025-08" db="UniProtKB">
        <authorList>
            <consortium name="RefSeq"/>
        </authorList>
    </citation>
    <scope>IDENTIFICATION</scope>
    <source>
        <tissue evidence="4">Whole Larva</tissue>
    </source>
</reference>
<organism evidence="3 4">
    <name type="scientific">Nicrophorus vespilloides</name>
    <name type="common">Boreal carrion beetle</name>
    <dbReference type="NCBI Taxonomy" id="110193"/>
    <lineage>
        <taxon>Eukaryota</taxon>
        <taxon>Metazoa</taxon>
        <taxon>Ecdysozoa</taxon>
        <taxon>Arthropoda</taxon>
        <taxon>Hexapoda</taxon>
        <taxon>Insecta</taxon>
        <taxon>Pterygota</taxon>
        <taxon>Neoptera</taxon>
        <taxon>Endopterygota</taxon>
        <taxon>Coleoptera</taxon>
        <taxon>Polyphaga</taxon>
        <taxon>Staphyliniformia</taxon>
        <taxon>Silphidae</taxon>
        <taxon>Nicrophorinae</taxon>
        <taxon>Nicrophorus</taxon>
    </lineage>
</organism>
<accession>A0ABM1N413</accession>
<evidence type="ECO:0000313" key="3">
    <source>
        <dbReference type="Proteomes" id="UP000695000"/>
    </source>
</evidence>
<sequence length="350" mass="38966">MWTNSATPFITFLLVFCSMMLVVVGLPLMRQERGAGEDLIAGEAFLSMLIRPRARPTSTSTTTTTSSTTTMAATTTTSTTESTTQADEVIRETRSSVYEPRTFTKQPTLSPSESLGGVSSFKPSEPEVKDAVSVRVSTSTKNDSATAKKQQVSNSDGSKSEFDVDESESATDQYEALPSPSPLTYANPYHQVIYHNSRELNRARSVSYNTAIQNVDTNETKSTAESKNYYVTKYPKYYTDKSSWATPNYYPQPEQNYEVDESVSVETNGRAHGVQEAQKKKEDNQKHGYVVEGRNYRKYRVEERTSDGFIVGEYGVVSHDDGSLRGVRYTADGTINPRLIYDALMKFLSL</sequence>
<protein>
    <submittedName>
        <fullName evidence="4">Serine-rich adhesin for platelets</fullName>
    </submittedName>
</protein>
<evidence type="ECO:0000313" key="4">
    <source>
        <dbReference type="RefSeq" id="XP_017781563.1"/>
    </source>
</evidence>
<evidence type="ECO:0000256" key="2">
    <source>
        <dbReference type="SAM" id="Phobius"/>
    </source>
</evidence>
<keyword evidence="2" id="KW-1133">Transmembrane helix</keyword>
<keyword evidence="3" id="KW-1185">Reference proteome</keyword>
<feature type="compositionally biased region" description="Low complexity" evidence="1">
    <location>
        <begin position="57"/>
        <end position="84"/>
    </location>
</feature>
<keyword evidence="2" id="KW-0812">Transmembrane</keyword>
<proteinExistence type="predicted"/>
<keyword evidence="2" id="KW-0472">Membrane</keyword>
<dbReference type="GeneID" id="108566271"/>
<feature type="compositionally biased region" description="Polar residues" evidence="1">
    <location>
        <begin position="135"/>
        <end position="157"/>
    </location>
</feature>
<name>A0ABM1N413_NICVS</name>
<gene>
    <name evidence="4" type="primary">LOC108566271</name>
</gene>